<dbReference type="Gene3D" id="1.10.287.130">
    <property type="match status" value="1"/>
</dbReference>
<evidence type="ECO:0000313" key="11">
    <source>
        <dbReference type="EMBL" id="SOB58726.1"/>
    </source>
</evidence>
<dbReference type="RefSeq" id="WP_097011728.1">
    <property type="nucleotide sequence ID" value="NZ_LT907975.1"/>
</dbReference>
<gene>
    <name evidence="11" type="ORF">DPRO_1826</name>
</gene>
<dbReference type="PANTHER" id="PTHR43065:SF10">
    <property type="entry name" value="PEROXIDE STRESS-ACTIVATED HISTIDINE KINASE MAK3"/>
    <property type="match status" value="1"/>
</dbReference>
<dbReference type="PROSITE" id="PS50109">
    <property type="entry name" value="HIS_KIN"/>
    <property type="match status" value="1"/>
</dbReference>
<sequence length="806" mass="89780">MAYLGPKKLQAKFLFGLGTIVLFLGVFFASGMYFHLSSLLDAQVRDRADLVFGSVSSVQSYVREVLRPKMFQTLPEDEFIIEAMSSSYISRAIMDRLDLSDTAYHYRRVAENARNPLFEINSQEADLLQYFRTNEGKHYWEGYREINGKDYYIKARPVIFKESCLTCHGTPSDAPPVLLDRYGAERGFDHEEDATDGLVVVGVPVDGAVAKIREATMGYAALYGGGMLIFFGLVQMFFNRLIMTNLRRLIQKFRNLFDVEPELGVTQKLEQEDEIEEVMQGLEELGDHLHSVHHQLREHSVNLEQMVEVRTHELRDEADERRSDVGLFVQLLDGLNKSHSRRDMWKYSLPLIVRRFKAVQGGFVCMFASRSYYTWPEGLQRPELPGNWKEILVEVKPFYEDNKAYIPVGASDEYSEGILCLEWEEGKGLKEQDRDVLRALGHQLGIAMENLSALNNLLRQKGMLQAIVEGIGDPLLLMDSSRSVVLANQAARELATSFGGALSDDACGRLFHDGGVFGECPFPASLRQGEPMSQVVETDDGRNFALNVFPVTGGAAGERQGVIYVRDITQERRMLETMQQSEKLATVGQLAAGLAHEMNNPLGVIKCYAELLKGAEPGQEIGSDAEVILKHATQAQNVLQDLLNFARPKQAELVELDIGTVVSNSMSVFRLQAQQQGVTLRKDFAPNLPSVVANEQSVEQILANLLKNGLDAVDPGTGVITVLISHDIRTDMILLRVRDNGPGVSDKNIKSLFDPFFSTKEVGKGTGLGLAVVYGLVQEMHGTIDVKNDDGAVFSIRLPRASGDKE</sequence>
<dbReference type="EC" id="2.7.13.3" evidence="2"/>
<keyword evidence="4" id="KW-0808">Transferase</keyword>
<dbReference type="PRINTS" id="PR00344">
    <property type="entry name" value="BCTRLSENSOR"/>
</dbReference>
<keyword evidence="6 11" id="KW-0418">Kinase</keyword>
<comment type="catalytic activity">
    <reaction evidence="1">
        <text>ATP + protein L-histidine = ADP + protein N-phospho-L-histidine.</text>
        <dbReference type="EC" id="2.7.13.3"/>
    </reaction>
</comment>
<dbReference type="SUPFAM" id="SSF55874">
    <property type="entry name" value="ATPase domain of HSP90 chaperone/DNA topoisomerase II/histidine kinase"/>
    <property type="match status" value="1"/>
</dbReference>
<keyword evidence="12" id="KW-1185">Reference proteome</keyword>
<dbReference type="KEGG" id="pprf:DPRO_1826"/>
<feature type="transmembrane region" description="Helical" evidence="9">
    <location>
        <begin position="220"/>
        <end position="238"/>
    </location>
</feature>
<dbReference type="CDD" id="cd00082">
    <property type="entry name" value="HisKA"/>
    <property type="match status" value="1"/>
</dbReference>
<dbReference type="EMBL" id="LT907975">
    <property type="protein sequence ID" value="SOB58726.1"/>
    <property type="molecule type" value="Genomic_DNA"/>
</dbReference>
<evidence type="ECO:0000256" key="9">
    <source>
        <dbReference type="SAM" id="Phobius"/>
    </source>
</evidence>
<dbReference type="Pfam" id="PF02518">
    <property type="entry name" value="HATPase_c"/>
    <property type="match status" value="1"/>
</dbReference>
<protein>
    <recommendedName>
        <fullName evidence="2">histidine kinase</fullName>
        <ecNumber evidence="2">2.7.13.3</ecNumber>
    </recommendedName>
</protein>
<dbReference type="Proteomes" id="UP000219215">
    <property type="component" value="Chromosome DPRO"/>
</dbReference>
<name>A0A2C8F7W1_9BACT</name>
<organism evidence="11 12">
    <name type="scientific">Pseudodesulfovibrio profundus</name>
    <dbReference type="NCBI Taxonomy" id="57320"/>
    <lineage>
        <taxon>Bacteria</taxon>
        <taxon>Pseudomonadati</taxon>
        <taxon>Thermodesulfobacteriota</taxon>
        <taxon>Desulfovibrionia</taxon>
        <taxon>Desulfovibrionales</taxon>
        <taxon>Desulfovibrionaceae</taxon>
    </lineage>
</organism>
<dbReference type="Gene3D" id="3.30.565.10">
    <property type="entry name" value="Histidine kinase-like ATPase, C-terminal domain"/>
    <property type="match status" value="1"/>
</dbReference>
<dbReference type="Pfam" id="PF00512">
    <property type="entry name" value="HisKA"/>
    <property type="match status" value="1"/>
</dbReference>
<dbReference type="SUPFAM" id="SSF47384">
    <property type="entry name" value="Homodimeric domain of signal transducing histidine kinase"/>
    <property type="match status" value="1"/>
</dbReference>
<evidence type="ECO:0000256" key="2">
    <source>
        <dbReference type="ARBA" id="ARBA00012438"/>
    </source>
</evidence>
<dbReference type="InterPro" id="IPR005467">
    <property type="entry name" value="His_kinase_dom"/>
</dbReference>
<accession>A0A2C8F7W1</accession>
<evidence type="ECO:0000256" key="1">
    <source>
        <dbReference type="ARBA" id="ARBA00000085"/>
    </source>
</evidence>
<dbReference type="InterPro" id="IPR036097">
    <property type="entry name" value="HisK_dim/P_sf"/>
</dbReference>
<feature type="transmembrane region" description="Helical" evidence="9">
    <location>
        <begin position="13"/>
        <end position="36"/>
    </location>
</feature>
<keyword evidence="3" id="KW-0597">Phosphoprotein</keyword>
<evidence type="ECO:0000256" key="8">
    <source>
        <dbReference type="ARBA" id="ARBA00023012"/>
    </source>
</evidence>
<dbReference type="OrthoDB" id="9805967at2"/>
<feature type="domain" description="Histidine kinase" evidence="10">
    <location>
        <begin position="593"/>
        <end position="802"/>
    </location>
</feature>
<keyword evidence="7" id="KW-0067">ATP-binding</keyword>
<keyword evidence="9" id="KW-0472">Membrane</keyword>
<dbReference type="SMART" id="SM00388">
    <property type="entry name" value="HisKA"/>
    <property type="match status" value="1"/>
</dbReference>
<reference evidence="12" key="1">
    <citation type="submission" date="2017-09" db="EMBL/GenBank/DDBJ databases">
        <authorList>
            <person name="Regsiter A."/>
            <person name="William W."/>
        </authorList>
    </citation>
    <scope>NUCLEOTIDE SEQUENCE [LARGE SCALE GENOMIC DNA]</scope>
    <source>
        <strain evidence="12">500-1</strain>
    </source>
</reference>
<dbReference type="Gene3D" id="3.30.450.20">
    <property type="entry name" value="PAS domain"/>
    <property type="match status" value="1"/>
</dbReference>
<evidence type="ECO:0000256" key="6">
    <source>
        <dbReference type="ARBA" id="ARBA00022777"/>
    </source>
</evidence>
<evidence type="ECO:0000256" key="3">
    <source>
        <dbReference type="ARBA" id="ARBA00022553"/>
    </source>
</evidence>
<evidence type="ECO:0000256" key="4">
    <source>
        <dbReference type="ARBA" id="ARBA00022679"/>
    </source>
</evidence>
<dbReference type="GO" id="GO:0000155">
    <property type="term" value="F:phosphorelay sensor kinase activity"/>
    <property type="evidence" value="ECO:0007669"/>
    <property type="project" value="InterPro"/>
</dbReference>
<dbReference type="PANTHER" id="PTHR43065">
    <property type="entry name" value="SENSOR HISTIDINE KINASE"/>
    <property type="match status" value="1"/>
</dbReference>
<evidence type="ECO:0000256" key="7">
    <source>
        <dbReference type="ARBA" id="ARBA00022840"/>
    </source>
</evidence>
<dbReference type="InterPro" id="IPR036890">
    <property type="entry name" value="HATPase_C_sf"/>
</dbReference>
<keyword evidence="5" id="KW-0547">Nucleotide-binding</keyword>
<evidence type="ECO:0000256" key="5">
    <source>
        <dbReference type="ARBA" id="ARBA00022741"/>
    </source>
</evidence>
<keyword evidence="9" id="KW-1133">Transmembrane helix</keyword>
<dbReference type="InterPro" id="IPR004358">
    <property type="entry name" value="Sig_transdc_His_kin-like_C"/>
</dbReference>
<dbReference type="SMART" id="SM00387">
    <property type="entry name" value="HATPase_c"/>
    <property type="match status" value="1"/>
</dbReference>
<dbReference type="InterPro" id="IPR003594">
    <property type="entry name" value="HATPase_dom"/>
</dbReference>
<dbReference type="InterPro" id="IPR003661">
    <property type="entry name" value="HisK_dim/P_dom"/>
</dbReference>
<evidence type="ECO:0000259" key="10">
    <source>
        <dbReference type="PROSITE" id="PS50109"/>
    </source>
</evidence>
<dbReference type="GO" id="GO:0005524">
    <property type="term" value="F:ATP binding"/>
    <property type="evidence" value="ECO:0007669"/>
    <property type="project" value="UniProtKB-KW"/>
</dbReference>
<proteinExistence type="predicted"/>
<evidence type="ECO:0000313" key="12">
    <source>
        <dbReference type="Proteomes" id="UP000219215"/>
    </source>
</evidence>
<dbReference type="AlphaFoldDB" id="A0A2C8F7W1"/>
<keyword evidence="8" id="KW-0902">Two-component regulatory system</keyword>
<dbReference type="Pfam" id="PF11845">
    <property type="entry name" value="Tll0287-like"/>
    <property type="match status" value="1"/>
</dbReference>
<keyword evidence="9" id="KW-0812">Transmembrane</keyword>
<dbReference type="InterPro" id="IPR021796">
    <property type="entry name" value="Tll0287-like_dom"/>
</dbReference>